<dbReference type="NCBIfam" id="TIGR01090">
    <property type="entry name" value="apt"/>
    <property type="match status" value="1"/>
</dbReference>
<evidence type="ECO:0000256" key="1">
    <source>
        <dbReference type="ARBA" id="ARBA00000868"/>
    </source>
</evidence>
<sequence length="170" mass="18773">MDLTQYIATIPDYPQKGIEFRDISPLMADGNAYSYAIREIVQYAQDKKIDRIVGPEARGFIVGCPVAFELGVGFAPVRKPGKLPREVIEAQYEKEYGFDTLTMHADAIQKGQRVLVVDDLLATGGTVKATIALIEKLGGVVAGCAFLIELDALKGREKIGNYEYKVLMHY</sequence>
<dbReference type="UniPathway" id="UPA00588">
    <property type="reaction ID" value="UER00646"/>
</dbReference>
<evidence type="ECO:0000256" key="2">
    <source>
        <dbReference type="ARBA" id="ARBA00003968"/>
    </source>
</evidence>
<proteinExistence type="inferred from homology"/>
<evidence type="ECO:0000256" key="12">
    <source>
        <dbReference type="HAMAP-Rule" id="MF_00004"/>
    </source>
</evidence>
<comment type="subunit">
    <text evidence="6 12">Homodimer.</text>
</comment>
<name>A0A6A0BC24_9LACT</name>
<feature type="domain" description="Phosphoribosyltransferase" evidence="13">
    <location>
        <begin position="38"/>
        <end position="166"/>
    </location>
</feature>
<dbReference type="InterPro" id="IPR029057">
    <property type="entry name" value="PRTase-like"/>
</dbReference>
<comment type="caution">
    <text evidence="14">The sequence shown here is derived from an EMBL/GenBank/DDBJ whole genome shotgun (WGS) entry which is preliminary data.</text>
</comment>
<evidence type="ECO:0000256" key="6">
    <source>
        <dbReference type="ARBA" id="ARBA00011738"/>
    </source>
</evidence>
<evidence type="ECO:0000256" key="4">
    <source>
        <dbReference type="ARBA" id="ARBA00004659"/>
    </source>
</evidence>
<dbReference type="GO" id="GO:0005737">
    <property type="term" value="C:cytoplasm"/>
    <property type="evidence" value="ECO:0007669"/>
    <property type="project" value="UniProtKB-SubCell"/>
</dbReference>
<dbReference type="GO" id="GO:0003999">
    <property type="term" value="F:adenine phosphoribosyltransferase activity"/>
    <property type="evidence" value="ECO:0007669"/>
    <property type="project" value="UniProtKB-UniRule"/>
</dbReference>
<dbReference type="GO" id="GO:0044209">
    <property type="term" value="P:AMP salvage"/>
    <property type="evidence" value="ECO:0007669"/>
    <property type="project" value="UniProtKB-UniRule"/>
</dbReference>
<organism evidence="14 15">
    <name type="scientific">Pseudolactococcus hodotermopsidis</name>
    <dbReference type="NCBI Taxonomy" id="2709157"/>
    <lineage>
        <taxon>Bacteria</taxon>
        <taxon>Bacillati</taxon>
        <taxon>Bacillota</taxon>
        <taxon>Bacilli</taxon>
        <taxon>Lactobacillales</taxon>
        <taxon>Streptococcaceae</taxon>
        <taxon>Pseudolactococcus</taxon>
    </lineage>
</organism>
<keyword evidence="11 12" id="KW-0660">Purine salvage</keyword>
<comment type="subcellular location">
    <subcellularLocation>
        <location evidence="3 12">Cytoplasm</location>
    </subcellularLocation>
</comment>
<keyword evidence="9 12" id="KW-0328">Glycosyltransferase</keyword>
<evidence type="ECO:0000313" key="15">
    <source>
        <dbReference type="Proteomes" id="UP000480303"/>
    </source>
</evidence>
<evidence type="ECO:0000259" key="13">
    <source>
        <dbReference type="Pfam" id="PF00156"/>
    </source>
</evidence>
<dbReference type="HAMAP" id="MF_00004">
    <property type="entry name" value="Aden_phosphoribosyltr"/>
    <property type="match status" value="1"/>
</dbReference>
<dbReference type="RefSeq" id="WP_172208425.1">
    <property type="nucleotide sequence ID" value="NZ_BLLI01000022.1"/>
</dbReference>
<dbReference type="EC" id="2.4.2.7" evidence="7 12"/>
<dbReference type="InterPro" id="IPR000836">
    <property type="entry name" value="PRTase_dom"/>
</dbReference>
<dbReference type="PANTHER" id="PTHR32315">
    <property type="entry name" value="ADENINE PHOSPHORIBOSYLTRANSFERASE"/>
    <property type="match status" value="1"/>
</dbReference>
<evidence type="ECO:0000313" key="14">
    <source>
        <dbReference type="EMBL" id="GFH42396.1"/>
    </source>
</evidence>
<dbReference type="NCBIfam" id="NF002633">
    <property type="entry name" value="PRK02304.1-2"/>
    <property type="match status" value="1"/>
</dbReference>
<keyword evidence="10 12" id="KW-0808">Transferase</keyword>
<keyword evidence="15" id="KW-1185">Reference proteome</keyword>
<dbReference type="GO" id="GO:0016208">
    <property type="term" value="F:AMP binding"/>
    <property type="evidence" value="ECO:0007669"/>
    <property type="project" value="TreeGrafter"/>
</dbReference>
<evidence type="ECO:0000256" key="9">
    <source>
        <dbReference type="ARBA" id="ARBA00022676"/>
    </source>
</evidence>
<dbReference type="FunFam" id="3.40.50.2020:FF:000004">
    <property type="entry name" value="Adenine phosphoribosyltransferase"/>
    <property type="match status" value="1"/>
</dbReference>
<evidence type="ECO:0000256" key="11">
    <source>
        <dbReference type="ARBA" id="ARBA00022726"/>
    </source>
</evidence>
<dbReference type="Proteomes" id="UP000480303">
    <property type="component" value="Unassembled WGS sequence"/>
</dbReference>
<dbReference type="InterPro" id="IPR005764">
    <property type="entry name" value="Ade_phspho_trans"/>
</dbReference>
<comment type="function">
    <text evidence="2 12">Catalyzes a salvage reaction resulting in the formation of AMP, that is energically less costly than de novo synthesis.</text>
</comment>
<evidence type="ECO:0000256" key="8">
    <source>
        <dbReference type="ARBA" id="ARBA00022490"/>
    </source>
</evidence>
<dbReference type="InterPro" id="IPR050054">
    <property type="entry name" value="UPRTase/APRTase"/>
</dbReference>
<dbReference type="SUPFAM" id="SSF53271">
    <property type="entry name" value="PRTase-like"/>
    <property type="match status" value="1"/>
</dbReference>
<accession>A0A6A0BC24</accession>
<comment type="similarity">
    <text evidence="5 12">Belongs to the purine/pyrimidine phosphoribosyltransferase family.</text>
</comment>
<dbReference type="NCBIfam" id="NF002636">
    <property type="entry name" value="PRK02304.1-5"/>
    <property type="match status" value="1"/>
</dbReference>
<dbReference type="NCBIfam" id="NF002634">
    <property type="entry name" value="PRK02304.1-3"/>
    <property type="match status" value="1"/>
</dbReference>
<dbReference type="Gene3D" id="3.40.50.2020">
    <property type="match status" value="1"/>
</dbReference>
<dbReference type="EMBL" id="BLLI01000022">
    <property type="protein sequence ID" value="GFH42396.1"/>
    <property type="molecule type" value="Genomic_DNA"/>
</dbReference>
<dbReference type="GO" id="GO:0006166">
    <property type="term" value="P:purine ribonucleoside salvage"/>
    <property type="evidence" value="ECO:0007669"/>
    <property type="project" value="UniProtKB-UniRule"/>
</dbReference>
<evidence type="ECO:0000256" key="10">
    <source>
        <dbReference type="ARBA" id="ARBA00022679"/>
    </source>
</evidence>
<reference evidence="14 15" key="1">
    <citation type="submission" date="2020-02" db="EMBL/GenBank/DDBJ databases">
        <title>Draft genome sequence of Lactococcus sp. Hs30E4-3.</title>
        <authorList>
            <person name="Noda S."/>
            <person name="Yuki M."/>
            <person name="Ohkuma M."/>
        </authorList>
    </citation>
    <scope>NUCLEOTIDE SEQUENCE [LARGE SCALE GENOMIC DNA]</scope>
    <source>
        <strain evidence="14 15">Hs30E4-3</strain>
    </source>
</reference>
<comment type="pathway">
    <text evidence="4 12">Purine metabolism; AMP biosynthesis via salvage pathway; AMP from adenine: step 1/1.</text>
</comment>
<evidence type="ECO:0000256" key="3">
    <source>
        <dbReference type="ARBA" id="ARBA00004496"/>
    </source>
</evidence>
<dbReference type="PANTHER" id="PTHR32315:SF3">
    <property type="entry name" value="ADENINE PHOSPHORIBOSYLTRANSFERASE"/>
    <property type="match status" value="1"/>
</dbReference>
<protein>
    <recommendedName>
        <fullName evidence="7 12">Adenine phosphoribosyltransferase</fullName>
        <shortName evidence="12">APRT</shortName>
        <ecNumber evidence="7 12">2.4.2.7</ecNumber>
    </recommendedName>
</protein>
<dbReference type="GO" id="GO:0002055">
    <property type="term" value="F:adenine binding"/>
    <property type="evidence" value="ECO:0007669"/>
    <property type="project" value="TreeGrafter"/>
</dbReference>
<dbReference type="CDD" id="cd06223">
    <property type="entry name" value="PRTases_typeI"/>
    <property type="match status" value="1"/>
</dbReference>
<keyword evidence="8 12" id="KW-0963">Cytoplasm</keyword>
<gene>
    <name evidence="12 14" type="primary">apt</name>
    <name evidence="14" type="ORF">Hs30E_09470</name>
</gene>
<dbReference type="GO" id="GO:0006168">
    <property type="term" value="P:adenine salvage"/>
    <property type="evidence" value="ECO:0007669"/>
    <property type="project" value="InterPro"/>
</dbReference>
<evidence type="ECO:0000256" key="5">
    <source>
        <dbReference type="ARBA" id="ARBA00008391"/>
    </source>
</evidence>
<comment type="catalytic activity">
    <reaction evidence="1 12">
        <text>AMP + diphosphate = 5-phospho-alpha-D-ribose 1-diphosphate + adenine</text>
        <dbReference type="Rhea" id="RHEA:16609"/>
        <dbReference type="ChEBI" id="CHEBI:16708"/>
        <dbReference type="ChEBI" id="CHEBI:33019"/>
        <dbReference type="ChEBI" id="CHEBI:58017"/>
        <dbReference type="ChEBI" id="CHEBI:456215"/>
        <dbReference type="EC" id="2.4.2.7"/>
    </reaction>
</comment>
<evidence type="ECO:0000256" key="7">
    <source>
        <dbReference type="ARBA" id="ARBA00011893"/>
    </source>
</evidence>
<dbReference type="AlphaFoldDB" id="A0A6A0BC24"/>
<dbReference type="Pfam" id="PF00156">
    <property type="entry name" value="Pribosyltran"/>
    <property type="match status" value="1"/>
</dbReference>